<evidence type="ECO:0000256" key="1">
    <source>
        <dbReference type="ARBA" id="ARBA00004651"/>
    </source>
</evidence>
<dbReference type="PANTHER" id="PTHR40277">
    <property type="entry name" value="BLL5419 PROTEIN"/>
    <property type="match status" value="1"/>
</dbReference>
<comment type="caution">
    <text evidence="7">The sequence shown here is derived from an EMBL/GenBank/DDBJ whole genome shotgun (WGS) entry which is preliminary data.</text>
</comment>
<keyword evidence="5 6" id="KW-0472">Membrane</keyword>
<dbReference type="NCBIfam" id="TIGR00374">
    <property type="entry name" value="flippase-like domain"/>
    <property type="match status" value="1"/>
</dbReference>
<evidence type="ECO:0000256" key="6">
    <source>
        <dbReference type="SAM" id="Phobius"/>
    </source>
</evidence>
<keyword evidence="4 6" id="KW-1133">Transmembrane helix</keyword>
<keyword evidence="3 6" id="KW-0812">Transmembrane</keyword>
<evidence type="ECO:0000313" key="8">
    <source>
        <dbReference type="Proteomes" id="UP001595711"/>
    </source>
</evidence>
<dbReference type="RefSeq" id="WP_379722410.1">
    <property type="nucleotide sequence ID" value="NZ_JBHRYJ010000001.1"/>
</dbReference>
<dbReference type="PANTHER" id="PTHR40277:SF1">
    <property type="entry name" value="BLL5419 PROTEIN"/>
    <property type="match status" value="1"/>
</dbReference>
<comment type="subcellular location">
    <subcellularLocation>
        <location evidence="1">Cell membrane</location>
        <topology evidence="1">Multi-pass membrane protein</topology>
    </subcellularLocation>
</comment>
<feature type="transmembrane region" description="Helical" evidence="6">
    <location>
        <begin position="146"/>
        <end position="167"/>
    </location>
</feature>
<dbReference type="EMBL" id="JBHRYJ010000001">
    <property type="protein sequence ID" value="MFC3674872.1"/>
    <property type="molecule type" value="Genomic_DNA"/>
</dbReference>
<organism evidence="7 8">
    <name type="scientific">Ferrovibrio xuzhouensis</name>
    <dbReference type="NCBI Taxonomy" id="1576914"/>
    <lineage>
        <taxon>Bacteria</taxon>
        <taxon>Pseudomonadati</taxon>
        <taxon>Pseudomonadota</taxon>
        <taxon>Alphaproteobacteria</taxon>
        <taxon>Rhodospirillales</taxon>
        <taxon>Rhodospirillaceae</taxon>
        <taxon>Ferrovibrio</taxon>
    </lineage>
</organism>
<evidence type="ECO:0000256" key="5">
    <source>
        <dbReference type="ARBA" id="ARBA00023136"/>
    </source>
</evidence>
<gene>
    <name evidence="7" type="ORF">ACFOOQ_04900</name>
</gene>
<sequence length="336" mass="36040">MRAFAIKLAIGLAGVWLLVHYGSIDLAAIRSAIVTPWPFLLAFLCIVLTMPLSALRWHLLLVRLALPLSYRKVLDITFISQFFHNFLPGSYGGDLVRLAMAYRETSRSINTIAMSMLVDRLSGLAALLLLGFSVESSLPQAITTRFEWIAALAAAAMAAALIIAVLWGDAIAALMTRLPGKAGRILSSMARDLTGAIRIYTASPMTALMAVLISVLQFSLIIGAMVIVGNALQLQSLTIPGYAVAGVWSIIANAIPITPGGLGIGEATFGHLAALMVPAGSPVESYGTVYLVIRLLSFTTGALGLIPWLFYSRESRHLTLSLAKILPRRERGAPER</sequence>
<evidence type="ECO:0000256" key="2">
    <source>
        <dbReference type="ARBA" id="ARBA00022475"/>
    </source>
</evidence>
<protein>
    <submittedName>
        <fullName evidence="7">Lysylphosphatidylglycerol synthase transmembrane domain-containing protein</fullName>
    </submittedName>
</protein>
<accession>A0ABV7VD61</accession>
<evidence type="ECO:0000256" key="3">
    <source>
        <dbReference type="ARBA" id="ARBA00022692"/>
    </source>
</evidence>
<dbReference type="Proteomes" id="UP001595711">
    <property type="component" value="Unassembled WGS sequence"/>
</dbReference>
<keyword evidence="8" id="KW-1185">Reference proteome</keyword>
<feature type="transmembrane region" description="Helical" evidence="6">
    <location>
        <begin position="37"/>
        <end position="62"/>
    </location>
</feature>
<reference evidence="8" key="1">
    <citation type="journal article" date="2019" name="Int. J. Syst. Evol. Microbiol.">
        <title>The Global Catalogue of Microorganisms (GCM) 10K type strain sequencing project: providing services to taxonomists for standard genome sequencing and annotation.</title>
        <authorList>
            <consortium name="The Broad Institute Genomics Platform"/>
            <consortium name="The Broad Institute Genome Sequencing Center for Infectious Disease"/>
            <person name="Wu L."/>
            <person name="Ma J."/>
        </authorList>
    </citation>
    <scope>NUCLEOTIDE SEQUENCE [LARGE SCALE GENOMIC DNA]</scope>
    <source>
        <strain evidence="8">KCTC 42182</strain>
    </source>
</reference>
<evidence type="ECO:0000313" key="7">
    <source>
        <dbReference type="EMBL" id="MFC3674872.1"/>
    </source>
</evidence>
<proteinExistence type="predicted"/>
<dbReference type="InterPro" id="IPR022791">
    <property type="entry name" value="L-PG_synthase/AglD"/>
</dbReference>
<evidence type="ECO:0000256" key="4">
    <source>
        <dbReference type="ARBA" id="ARBA00022989"/>
    </source>
</evidence>
<keyword evidence="2" id="KW-1003">Cell membrane</keyword>
<feature type="transmembrane region" description="Helical" evidence="6">
    <location>
        <begin position="207"/>
        <end position="228"/>
    </location>
</feature>
<feature type="transmembrane region" description="Helical" evidence="6">
    <location>
        <begin position="291"/>
        <end position="311"/>
    </location>
</feature>
<dbReference type="Pfam" id="PF03706">
    <property type="entry name" value="LPG_synthase_TM"/>
    <property type="match status" value="1"/>
</dbReference>
<name>A0ABV7VD61_9PROT</name>